<dbReference type="PANTHER" id="PTHR33050:SF7">
    <property type="entry name" value="RIBONUCLEASE H"/>
    <property type="match status" value="1"/>
</dbReference>
<evidence type="ECO:0000313" key="2">
    <source>
        <dbReference type="Proteomes" id="UP001213000"/>
    </source>
</evidence>
<gene>
    <name evidence="1" type="ORF">NP233_g8837</name>
</gene>
<name>A0AAD5VS46_9AGAR</name>
<dbReference type="EMBL" id="JANIEX010000742">
    <property type="protein sequence ID" value="KAJ3563603.1"/>
    <property type="molecule type" value="Genomic_DNA"/>
</dbReference>
<organism evidence="1 2">
    <name type="scientific">Leucocoprinus birnbaumii</name>
    <dbReference type="NCBI Taxonomy" id="56174"/>
    <lineage>
        <taxon>Eukaryota</taxon>
        <taxon>Fungi</taxon>
        <taxon>Dikarya</taxon>
        <taxon>Basidiomycota</taxon>
        <taxon>Agaricomycotina</taxon>
        <taxon>Agaricomycetes</taxon>
        <taxon>Agaricomycetidae</taxon>
        <taxon>Agaricales</taxon>
        <taxon>Agaricineae</taxon>
        <taxon>Agaricaceae</taxon>
        <taxon>Leucocoprinus</taxon>
    </lineage>
</organism>
<dbReference type="AlphaFoldDB" id="A0AAD5VS46"/>
<proteinExistence type="predicted"/>
<sequence length="305" mass="33803">MPLLDRTHILPNHPSTQVHADAVAEYLSEEVATGRMDGLFTQEEVESILRGPFQSLPLIVSVQPQAPGEPNKIRICRHLSKSSRTIASVNSLIKETKFPTRFDSVVKVSEAVAIAPEGTQSSIADISKYHRTCPGCPDHKCWLVVQGPNGLLYIDHNHPFGASCASSNAGMIGNAVVDIWLAEGIVAIFKIEDNFNIIRVPVPDSPFSGDNGFIYAYDHTEALRRIAPLGVPWHPEKGTTEFVSEFTFIGLRWSYITRSVSLPENKRLKYIACVHSFIFQFAKSMLSARTPRGGSEVSDWIWNSE</sequence>
<keyword evidence="2" id="KW-1185">Reference proteome</keyword>
<comment type="caution">
    <text evidence="1">The sequence shown here is derived from an EMBL/GenBank/DDBJ whole genome shotgun (WGS) entry which is preliminary data.</text>
</comment>
<evidence type="ECO:0000313" key="1">
    <source>
        <dbReference type="EMBL" id="KAJ3563603.1"/>
    </source>
</evidence>
<dbReference type="Proteomes" id="UP001213000">
    <property type="component" value="Unassembled WGS sequence"/>
</dbReference>
<accession>A0AAD5VS46</accession>
<dbReference type="InterPro" id="IPR052055">
    <property type="entry name" value="Hepadnavirus_pol/RT"/>
</dbReference>
<dbReference type="PANTHER" id="PTHR33050">
    <property type="entry name" value="REVERSE TRANSCRIPTASE DOMAIN-CONTAINING PROTEIN"/>
    <property type="match status" value="1"/>
</dbReference>
<protein>
    <submittedName>
        <fullName evidence="1">Uncharacterized protein</fullName>
    </submittedName>
</protein>
<reference evidence="1" key="1">
    <citation type="submission" date="2022-07" db="EMBL/GenBank/DDBJ databases">
        <title>Genome Sequence of Leucocoprinus birnbaumii.</title>
        <authorList>
            <person name="Buettner E."/>
        </authorList>
    </citation>
    <scope>NUCLEOTIDE SEQUENCE</scope>
    <source>
        <strain evidence="1">VT141</strain>
    </source>
</reference>